<protein>
    <recommendedName>
        <fullName evidence="2">DUF4124 domain-containing protein</fullName>
    </recommendedName>
</protein>
<keyword evidence="4" id="KW-1185">Reference proteome</keyword>
<feature type="chain" id="PRO_5046957022" description="DUF4124 domain-containing protein" evidence="1">
    <location>
        <begin position="17"/>
        <end position="140"/>
    </location>
</feature>
<accession>A0ABY1BDJ9</accession>
<feature type="domain" description="DUF4124" evidence="2">
    <location>
        <begin position="7"/>
        <end position="54"/>
    </location>
</feature>
<dbReference type="InterPro" id="IPR025392">
    <property type="entry name" value="DUF4124"/>
</dbReference>
<dbReference type="EMBL" id="FOFP01000007">
    <property type="protein sequence ID" value="SEQ60052.1"/>
    <property type="molecule type" value="Genomic_DNA"/>
</dbReference>
<dbReference type="Pfam" id="PF13511">
    <property type="entry name" value="DUF4124"/>
    <property type="match status" value="1"/>
</dbReference>
<reference evidence="3 4" key="1">
    <citation type="submission" date="2016-10" db="EMBL/GenBank/DDBJ databases">
        <authorList>
            <person name="Varghese N."/>
            <person name="Submissions S."/>
        </authorList>
    </citation>
    <scope>NUCLEOTIDE SEQUENCE [LARGE SCALE GENOMIC DNA]</scope>
    <source>
        <strain evidence="3 4">CIP 109853</strain>
    </source>
</reference>
<dbReference type="Proteomes" id="UP000198512">
    <property type="component" value="Unassembled WGS sequence"/>
</dbReference>
<comment type="caution">
    <text evidence="3">The sequence shown here is derived from an EMBL/GenBank/DDBJ whole genome shotgun (WGS) entry which is preliminary data.</text>
</comment>
<dbReference type="RefSeq" id="WP_069520093.1">
    <property type="nucleotide sequence ID" value="NZ_FOFP01000007.1"/>
</dbReference>
<evidence type="ECO:0000259" key="2">
    <source>
        <dbReference type="Pfam" id="PF13511"/>
    </source>
</evidence>
<gene>
    <name evidence="3" type="ORF">SAMN05216600_107198</name>
</gene>
<name>A0ABY1BDJ9_9PSED</name>
<proteinExistence type="predicted"/>
<sequence>MRLLWCVLLLPALASAEIYRWVDANGQVHFGQRPGSAAAEAVTVEPQVVERDAATREREVRTQRFYDARREEQSRAAAQAFERKASKARECSEWRSRLAQMPEGRRYFKAEADGQRSYYSDAELDAARRELRNQLALHCS</sequence>
<evidence type="ECO:0000313" key="3">
    <source>
        <dbReference type="EMBL" id="SEQ60052.1"/>
    </source>
</evidence>
<keyword evidence="1" id="KW-0732">Signal</keyword>
<evidence type="ECO:0000313" key="4">
    <source>
        <dbReference type="Proteomes" id="UP000198512"/>
    </source>
</evidence>
<evidence type="ECO:0000256" key="1">
    <source>
        <dbReference type="SAM" id="SignalP"/>
    </source>
</evidence>
<organism evidence="3 4">
    <name type="scientific">Pseudomonas cuatrocienegasensis</name>
    <dbReference type="NCBI Taxonomy" id="543360"/>
    <lineage>
        <taxon>Bacteria</taxon>
        <taxon>Pseudomonadati</taxon>
        <taxon>Pseudomonadota</taxon>
        <taxon>Gammaproteobacteria</taxon>
        <taxon>Pseudomonadales</taxon>
        <taxon>Pseudomonadaceae</taxon>
        <taxon>Pseudomonas</taxon>
    </lineage>
</organism>
<feature type="signal peptide" evidence="1">
    <location>
        <begin position="1"/>
        <end position="16"/>
    </location>
</feature>